<dbReference type="PANTHER" id="PTHR13069:SF21">
    <property type="entry name" value="ALKYLATED DNA REPAIR PROTEIN ALKB HOMOLOG 8"/>
    <property type="match status" value="1"/>
</dbReference>
<dbReference type="PANTHER" id="PTHR13069">
    <property type="entry name" value="ALKYLATED DNA REPAIR PROTEIN ALKB HOMOLOG 8"/>
    <property type="match status" value="1"/>
</dbReference>
<evidence type="ECO:0000313" key="5">
    <source>
        <dbReference type="Proteomes" id="UP000051952"/>
    </source>
</evidence>
<dbReference type="VEuPathDB" id="TriTrypDB:BSAL_07975"/>
<evidence type="ECO:0000256" key="1">
    <source>
        <dbReference type="ARBA" id="ARBA00022603"/>
    </source>
</evidence>
<dbReference type="GO" id="GO:0005634">
    <property type="term" value="C:nucleus"/>
    <property type="evidence" value="ECO:0007669"/>
    <property type="project" value="TreeGrafter"/>
</dbReference>
<dbReference type="GO" id="GO:0030488">
    <property type="term" value="P:tRNA methylation"/>
    <property type="evidence" value="ECO:0007669"/>
    <property type="project" value="TreeGrafter"/>
</dbReference>
<dbReference type="OrthoDB" id="271595at2759"/>
<dbReference type="InterPro" id="IPR029063">
    <property type="entry name" value="SAM-dependent_MTases_sf"/>
</dbReference>
<evidence type="ECO:0000259" key="3">
    <source>
        <dbReference type="Pfam" id="PF08241"/>
    </source>
</evidence>
<feature type="domain" description="Methyltransferase type 11" evidence="3">
    <location>
        <begin position="63"/>
        <end position="148"/>
    </location>
</feature>
<reference evidence="5" key="1">
    <citation type="submission" date="2015-09" db="EMBL/GenBank/DDBJ databases">
        <authorList>
            <consortium name="Pathogen Informatics"/>
        </authorList>
    </citation>
    <scope>NUCLEOTIDE SEQUENCE [LARGE SCALE GENOMIC DNA]</scope>
    <source>
        <strain evidence="5">Lake Konstanz</strain>
    </source>
</reference>
<dbReference type="OMA" id="VHEVYQQ"/>
<proteinExistence type="predicted"/>
<dbReference type="CDD" id="cd02440">
    <property type="entry name" value="AdoMet_MTases"/>
    <property type="match status" value="1"/>
</dbReference>
<keyword evidence="5" id="KW-1185">Reference proteome</keyword>
<dbReference type="GO" id="GO:0008757">
    <property type="term" value="F:S-adenosylmethionine-dependent methyltransferase activity"/>
    <property type="evidence" value="ECO:0007669"/>
    <property type="project" value="InterPro"/>
</dbReference>
<dbReference type="InterPro" id="IPR051422">
    <property type="entry name" value="AlkB_tRNA_MeTrf/Diox"/>
</dbReference>
<dbReference type="EMBL" id="CYKH01001428">
    <property type="protein sequence ID" value="CUG87016.1"/>
    <property type="molecule type" value="Genomic_DNA"/>
</dbReference>
<organism evidence="4 5">
    <name type="scientific">Bodo saltans</name>
    <name type="common">Flagellated protozoan</name>
    <dbReference type="NCBI Taxonomy" id="75058"/>
    <lineage>
        <taxon>Eukaryota</taxon>
        <taxon>Discoba</taxon>
        <taxon>Euglenozoa</taxon>
        <taxon>Kinetoplastea</taxon>
        <taxon>Metakinetoplastina</taxon>
        <taxon>Eubodonida</taxon>
        <taxon>Bodonidae</taxon>
        <taxon>Bodo</taxon>
    </lineage>
</organism>
<dbReference type="GO" id="GO:0106335">
    <property type="term" value="F:tRNA (5-carboxymethyluridine(34)-5-O)-methyltransferase activity"/>
    <property type="evidence" value="ECO:0007669"/>
    <property type="project" value="TreeGrafter"/>
</dbReference>
<dbReference type="Gene3D" id="3.40.50.150">
    <property type="entry name" value="Vaccinia Virus protein VP39"/>
    <property type="match status" value="1"/>
</dbReference>
<dbReference type="Pfam" id="PF08241">
    <property type="entry name" value="Methyltransf_11"/>
    <property type="match status" value="1"/>
</dbReference>
<dbReference type="GO" id="GO:0005737">
    <property type="term" value="C:cytoplasm"/>
    <property type="evidence" value="ECO:0007669"/>
    <property type="project" value="TreeGrafter"/>
</dbReference>
<sequence>MSALSSTTTRVVAESADSVAFEAKHVHSIYDSIASHFSSTRYKAWPMVRQFVESLPAGALMGDIGCGNGKNLCLRHDISSIGCDYSASLLKIASGQHLEVFRADGLNTSFRSGVFDAAISIAVIHHFSTPERRRDAIRELLRIIRPDGGRALIYVWAKEQPKLKGSMDVHGDVLVPWEMHKKFDADETVHGRYYHMFGSGELETLCREVFEEVEPSAGSSTPTLSCSNDAQPNVVSSALRGSVRIEKSYFDKENWCVILQRGGEEVVGTPQTSPPACKPPNE</sequence>
<evidence type="ECO:0000256" key="2">
    <source>
        <dbReference type="ARBA" id="ARBA00022679"/>
    </source>
</evidence>
<evidence type="ECO:0000313" key="4">
    <source>
        <dbReference type="EMBL" id="CUG87016.1"/>
    </source>
</evidence>
<dbReference type="InterPro" id="IPR013216">
    <property type="entry name" value="Methyltransf_11"/>
</dbReference>
<dbReference type="SUPFAM" id="SSF53335">
    <property type="entry name" value="S-adenosyl-L-methionine-dependent methyltransferases"/>
    <property type="match status" value="1"/>
</dbReference>
<keyword evidence="1 4" id="KW-0489">Methyltransferase</keyword>
<protein>
    <submittedName>
        <fullName evidence="4">Methyltransferase, putative</fullName>
    </submittedName>
</protein>
<keyword evidence="2 4" id="KW-0808">Transferase</keyword>
<dbReference type="Proteomes" id="UP000051952">
    <property type="component" value="Unassembled WGS sequence"/>
</dbReference>
<dbReference type="GO" id="GO:0000049">
    <property type="term" value="F:tRNA binding"/>
    <property type="evidence" value="ECO:0007669"/>
    <property type="project" value="TreeGrafter"/>
</dbReference>
<dbReference type="AlphaFoldDB" id="A0A0S4J705"/>
<accession>A0A0S4J705</accession>
<dbReference type="GO" id="GO:0002098">
    <property type="term" value="P:tRNA wobble uridine modification"/>
    <property type="evidence" value="ECO:0007669"/>
    <property type="project" value="TreeGrafter"/>
</dbReference>
<name>A0A0S4J705_BODSA</name>
<gene>
    <name evidence="4" type="ORF">BSAL_07975</name>
</gene>